<dbReference type="InterPro" id="IPR013098">
    <property type="entry name" value="Ig_I-set"/>
</dbReference>
<dbReference type="PANTHER" id="PTHR12231:SF253">
    <property type="entry name" value="DPR-INTERACTING PROTEIN ETA, ISOFORM B-RELATED"/>
    <property type="match status" value="1"/>
</dbReference>
<dbReference type="Gene3D" id="2.60.40.10">
    <property type="entry name" value="Immunoglobulins"/>
    <property type="match status" value="4"/>
</dbReference>
<feature type="compositionally biased region" description="Low complexity" evidence="5">
    <location>
        <begin position="449"/>
        <end position="469"/>
    </location>
</feature>
<sequence>MKKLLISNFALVAMALQLAEPGRAPVIRTQGSTLKAIPGKKVYMACEASGDPQPTITWEREGMPVSLFGNRFSVTVGSEALRIVNLLVDDRGNYSCIAKNPFGVDIITVTLVVMIKPECKIISPTNLTLIELTNQELVCRSRGLPQPSFEWLTNHHQRIRPMKFVFDNMTTSTRLYSVERQIDEEMFESVLFLQPVLFKDLGDFVCVSFNEVGSSRDTVALDVHFPPKVVSSHQPQQPVSWWLGHTANLTCAVTGNHLPEITWTRDGQRFSCTALEEWVRGSEIISTCMIKDKNTGGPGNYTCSAENSLGKILVHTFIVREIFPPPEVEILPFISGPDEVSLSVAVPPKEDSPTATQVLVSYRWYAENDGKTPVNEHTADVDDQGKATVKLLDISGGRDYLVTVQARNIVGSGPSTTIIVNREMPLDKASLQPPAKKPTCILEAGEESYNPQLNSSNSSSPGRNHNPNNTEYNHGDTLEYSRNKSLQISLEVTASHNSAMIVLPGQRSCLSQCSCLVCLVVLFSGLFLLI</sequence>
<dbReference type="EMBL" id="CAJHNH020000819">
    <property type="protein sequence ID" value="CAG5120033.1"/>
    <property type="molecule type" value="Genomic_DNA"/>
</dbReference>
<organism evidence="9 10">
    <name type="scientific">Candidula unifasciata</name>
    <dbReference type="NCBI Taxonomy" id="100452"/>
    <lineage>
        <taxon>Eukaryota</taxon>
        <taxon>Metazoa</taxon>
        <taxon>Spiralia</taxon>
        <taxon>Lophotrochozoa</taxon>
        <taxon>Mollusca</taxon>
        <taxon>Gastropoda</taxon>
        <taxon>Heterobranchia</taxon>
        <taxon>Euthyneura</taxon>
        <taxon>Panpulmonata</taxon>
        <taxon>Eupulmonata</taxon>
        <taxon>Stylommatophora</taxon>
        <taxon>Helicina</taxon>
        <taxon>Helicoidea</taxon>
        <taxon>Geomitridae</taxon>
        <taxon>Candidula</taxon>
    </lineage>
</organism>
<name>A0A8S3YSX8_9EUPU</name>
<feature type="chain" id="PRO_5035944120" evidence="6">
    <location>
        <begin position="25"/>
        <end position="530"/>
    </location>
</feature>
<dbReference type="AlphaFoldDB" id="A0A8S3YSX8"/>
<proteinExistence type="predicted"/>
<dbReference type="PANTHER" id="PTHR12231">
    <property type="entry name" value="CTX-RELATED TYPE I TRANSMEMBRANE PROTEIN"/>
    <property type="match status" value="1"/>
</dbReference>
<dbReference type="Proteomes" id="UP000678393">
    <property type="component" value="Unassembled WGS sequence"/>
</dbReference>
<protein>
    <submittedName>
        <fullName evidence="9">Uncharacterized protein</fullName>
    </submittedName>
</protein>
<dbReference type="SMART" id="SM00409">
    <property type="entry name" value="IG"/>
    <property type="match status" value="3"/>
</dbReference>
<dbReference type="FunFam" id="2.60.40.10:FF:000032">
    <property type="entry name" value="palladin isoform X1"/>
    <property type="match status" value="1"/>
</dbReference>
<comment type="caution">
    <text evidence="9">The sequence shown here is derived from an EMBL/GenBank/DDBJ whole genome shotgun (WGS) entry which is preliminary data.</text>
</comment>
<evidence type="ECO:0000256" key="2">
    <source>
        <dbReference type="ARBA" id="ARBA00022737"/>
    </source>
</evidence>
<dbReference type="CDD" id="cd00063">
    <property type="entry name" value="FN3"/>
    <property type="match status" value="1"/>
</dbReference>
<keyword evidence="3" id="KW-1015">Disulfide bond</keyword>
<evidence type="ECO:0000259" key="7">
    <source>
        <dbReference type="PROSITE" id="PS50835"/>
    </source>
</evidence>
<dbReference type="InterPro" id="IPR003598">
    <property type="entry name" value="Ig_sub2"/>
</dbReference>
<dbReference type="InterPro" id="IPR036179">
    <property type="entry name" value="Ig-like_dom_sf"/>
</dbReference>
<reference evidence="9" key="1">
    <citation type="submission" date="2021-04" db="EMBL/GenBank/DDBJ databases">
        <authorList>
            <consortium name="Molecular Ecology Group"/>
        </authorList>
    </citation>
    <scope>NUCLEOTIDE SEQUENCE</scope>
</reference>
<dbReference type="OrthoDB" id="10012075at2759"/>
<evidence type="ECO:0000256" key="3">
    <source>
        <dbReference type="ARBA" id="ARBA00023157"/>
    </source>
</evidence>
<dbReference type="InterPro" id="IPR013783">
    <property type="entry name" value="Ig-like_fold"/>
</dbReference>
<keyword evidence="4" id="KW-0393">Immunoglobulin domain</keyword>
<dbReference type="SUPFAM" id="SSF48726">
    <property type="entry name" value="Immunoglobulin"/>
    <property type="match status" value="3"/>
</dbReference>
<evidence type="ECO:0000256" key="5">
    <source>
        <dbReference type="SAM" id="MobiDB-lite"/>
    </source>
</evidence>
<feature type="region of interest" description="Disordered" evidence="5">
    <location>
        <begin position="449"/>
        <end position="476"/>
    </location>
</feature>
<keyword evidence="1 6" id="KW-0732">Signal</keyword>
<evidence type="ECO:0000256" key="6">
    <source>
        <dbReference type="SAM" id="SignalP"/>
    </source>
</evidence>
<dbReference type="PROSITE" id="PS50835">
    <property type="entry name" value="IG_LIKE"/>
    <property type="match status" value="3"/>
</dbReference>
<feature type="signal peptide" evidence="6">
    <location>
        <begin position="1"/>
        <end position="24"/>
    </location>
</feature>
<evidence type="ECO:0000313" key="10">
    <source>
        <dbReference type="Proteomes" id="UP000678393"/>
    </source>
</evidence>
<feature type="domain" description="Ig-like" evidence="7">
    <location>
        <begin position="227"/>
        <end position="308"/>
    </location>
</feature>
<feature type="domain" description="Fibronectin type-III" evidence="8">
    <location>
        <begin position="324"/>
        <end position="427"/>
    </location>
</feature>
<dbReference type="InterPro" id="IPR003961">
    <property type="entry name" value="FN3_dom"/>
</dbReference>
<feature type="domain" description="Ig-like" evidence="7">
    <location>
        <begin position="117"/>
        <end position="222"/>
    </location>
</feature>
<evidence type="ECO:0000256" key="4">
    <source>
        <dbReference type="ARBA" id="ARBA00023319"/>
    </source>
</evidence>
<gene>
    <name evidence="9" type="ORF">CUNI_LOCUS5591</name>
</gene>
<evidence type="ECO:0000313" key="9">
    <source>
        <dbReference type="EMBL" id="CAG5120033.1"/>
    </source>
</evidence>
<dbReference type="InterPro" id="IPR003599">
    <property type="entry name" value="Ig_sub"/>
</dbReference>
<keyword evidence="10" id="KW-1185">Reference proteome</keyword>
<dbReference type="InterPro" id="IPR007110">
    <property type="entry name" value="Ig-like_dom"/>
</dbReference>
<dbReference type="Pfam" id="PF07679">
    <property type="entry name" value="I-set"/>
    <property type="match status" value="3"/>
</dbReference>
<keyword evidence="2" id="KW-0677">Repeat</keyword>
<evidence type="ECO:0000256" key="1">
    <source>
        <dbReference type="ARBA" id="ARBA00022729"/>
    </source>
</evidence>
<feature type="domain" description="Ig-like" evidence="7">
    <location>
        <begin position="25"/>
        <end position="110"/>
    </location>
</feature>
<evidence type="ECO:0000259" key="8">
    <source>
        <dbReference type="PROSITE" id="PS50853"/>
    </source>
</evidence>
<dbReference type="InterPro" id="IPR051170">
    <property type="entry name" value="Neural/epithelial_adhesion"/>
</dbReference>
<dbReference type="SMART" id="SM00408">
    <property type="entry name" value="IGc2"/>
    <property type="match status" value="3"/>
</dbReference>
<dbReference type="PROSITE" id="PS50853">
    <property type="entry name" value="FN3"/>
    <property type="match status" value="1"/>
</dbReference>
<accession>A0A8S3YSX8</accession>